<keyword evidence="1" id="KW-0472">Membrane</keyword>
<evidence type="ECO:0000313" key="3">
    <source>
        <dbReference type="Proteomes" id="UP000003598"/>
    </source>
</evidence>
<feature type="non-terminal residue" evidence="2">
    <location>
        <position position="1"/>
    </location>
</feature>
<keyword evidence="1" id="KW-0812">Transmembrane</keyword>
<feature type="transmembrane region" description="Helical" evidence="1">
    <location>
        <begin position="36"/>
        <end position="54"/>
    </location>
</feature>
<sequence>YNLGGTAIHEVHGTHPVVMSIVGILKGLNDFHFSSFIMHFPANAIALGVIGLITRF</sequence>
<accession>G5SXD3</accession>
<comment type="caution">
    <text evidence="2">The sequence shown here is derived from an EMBL/GenBank/DDBJ whole genome shotgun (WGS) entry which is preliminary data.</text>
</comment>
<organism evidence="2 3">
    <name type="scientific">Paraprevotella clara YIT 11840</name>
    <dbReference type="NCBI Taxonomy" id="762968"/>
    <lineage>
        <taxon>Bacteria</taxon>
        <taxon>Pseudomonadati</taxon>
        <taxon>Bacteroidota</taxon>
        <taxon>Bacteroidia</taxon>
        <taxon>Bacteroidales</taxon>
        <taxon>Prevotellaceae</taxon>
        <taxon>Paraprevotella</taxon>
    </lineage>
</organism>
<evidence type="ECO:0000256" key="1">
    <source>
        <dbReference type="SAM" id="Phobius"/>
    </source>
</evidence>
<keyword evidence="3" id="KW-1185">Reference proteome</keyword>
<dbReference type="AlphaFoldDB" id="G5SXD3"/>
<name>G5SXD3_9BACT</name>
<proteinExistence type="predicted"/>
<dbReference type="Proteomes" id="UP000003598">
    <property type="component" value="Unassembled WGS sequence"/>
</dbReference>
<protein>
    <submittedName>
        <fullName evidence="2">Uncharacterized protein</fullName>
    </submittedName>
</protein>
<dbReference type="HOGENOM" id="CLU_3018974_0_0_10"/>
<reference evidence="2 3" key="1">
    <citation type="submission" date="2011-03" db="EMBL/GenBank/DDBJ databases">
        <authorList>
            <person name="Weinstock G."/>
            <person name="Sodergren E."/>
            <person name="Clifton S."/>
            <person name="Fulton L."/>
            <person name="Fulton B."/>
            <person name="Courtney L."/>
            <person name="Fronick C."/>
            <person name="Harrison M."/>
            <person name="Strong C."/>
            <person name="Farmer C."/>
            <person name="Delahaunty K."/>
            <person name="Markovic C."/>
            <person name="Hall O."/>
            <person name="Minx P."/>
            <person name="Tomlinson C."/>
            <person name="Mitreva M."/>
            <person name="Hou S."/>
            <person name="Chen J."/>
            <person name="Wollam A."/>
            <person name="Pepin K.H."/>
            <person name="Johnson M."/>
            <person name="Bhonagiri V."/>
            <person name="Zhang X."/>
            <person name="Suruliraj S."/>
            <person name="Warren W."/>
            <person name="Chinwalla A."/>
            <person name="Mardis E.R."/>
            <person name="Wilson R.K."/>
        </authorList>
    </citation>
    <scope>NUCLEOTIDE SEQUENCE [LARGE SCALE GENOMIC DNA]</scope>
    <source>
        <strain evidence="2 3">YIT 11840</strain>
    </source>
</reference>
<keyword evidence="1" id="KW-1133">Transmembrane helix</keyword>
<evidence type="ECO:0000313" key="2">
    <source>
        <dbReference type="EMBL" id="EHG98101.1"/>
    </source>
</evidence>
<feature type="non-terminal residue" evidence="2">
    <location>
        <position position="56"/>
    </location>
</feature>
<dbReference type="EMBL" id="AFFY01000221">
    <property type="protein sequence ID" value="EHG98101.1"/>
    <property type="molecule type" value="Genomic_DNA"/>
</dbReference>
<gene>
    <name evidence="2" type="ORF">HMPREF9441_04064</name>
</gene>